<dbReference type="AlphaFoldDB" id="A0A383B0T3"/>
<dbReference type="EMBL" id="UINC01196465">
    <property type="protein sequence ID" value="SVE13481.1"/>
    <property type="molecule type" value="Genomic_DNA"/>
</dbReference>
<proteinExistence type="predicted"/>
<protein>
    <submittedName>
        <fullName evidence="1">Uncharacterized protein</fullName>
    </submittedName>
</protein>
<reference evidence="1" key="1">
    <citation type="submission" date="2018-05" db="EMBL/GenBank/DDBJ databases">
        <authorList>
            <person name="Lanie J.A."/>
            <person name="Ng W.-L."/>
            <person name="Kazmierczak K.M."/>
            <person name="Andrzejewski T.M."/>
            <person name="Davidsen T.M."/>
            <person name="Wayne K.J."/>
            <person name="Tettelin H."/>
            <person name="Glass J.I."/>
            <person name="Rusch D."/>
            <person name="Podicherti R."/>
            <person name="Tsui H.-C.T."/>
            <person name="Winkler M.E."/>
        </authorList>
    </citation>
    <scope>NUCLEOTIDE SEQUENCE</scope>
</reference>
<evidence type="ECO:0000313" key="1">
    <source>
        <dbReference type="EMBL" id="SVE13481.1"/>
    </source>
</evidence>
<gene>
    <name evidence="1" type="ORF">METZ01_LOCUS466335</name>
</gene>
<organism evidence="1">
    <name type="scientific">marine metagenome</name>
    <dbReference type="NCBI Taxonomy" id="408172"/>
    <lineage>
        <taxon>unclassified sequences</taxon>
        <taxon>metagenomes</taxon>
        <taxon>ecological metagenomes</taxon>
    </lineage>
</organism>
<sequence>MPCLNESKTIVQCIREANEFFEIG</sequence>
<accession>A0A383B0T3</accession>
<name>A0A383B0T3_9ZZZZ</name>
<feature type="non-terminal residue" evidence="1">
    <location>
        <position position="24"/>
    </location>
</feature>